<reference evidence="1 2" key="1">
    <citation type="journal article" date="2016" name="Nat. Commun.">
        <title>Extremotolerant tardigrade genome and improved radiotolerance of human cultured cells by tardigrade-unique protein.</title>
        <authorList>
            <person name="Hashimoto T."/>
            <person name="Horikawa D.D."/>
            <person name="Saito Y."/>
            <person name="Kuwahara H."/>
            <person name="Kozuka-Hata H."/>
            <person name="Shin-I T."/>
            <person name="Minakuchi Y."/>
            <person name="Ohishi K."/>
            <person name="Motoyama A."/>
            <person name="Aizu T."/>
            <person name="Enomoto A."/>
            <person name="Kondo K."/>
            <person name="Tanaka S."/>
            <person name="Hara Y."/>
            <person name="Koshikawa S."/>
            <person name="Sagara H."/>
            <person name="Miura T."/>
            <person name="Yokobori S."/>
            <person name="Miyagawa K."/>
            <person name="Suzuki Y."/>
            <person name="Kubo T."/>
            <person name="Oyama M."/>
            <person name="Kohara Y."/>
            <person name="Fujiyama A."/>
            <person name="Arakawa K."/>
            <person name="Katayama T."/>
            <person name="Toyoda A."/>
            <person name="Kunieda T."/>
        </authorList>
    </citation>
    <scope>NUCLEOTIDE SEQUENCE [LARGE SCALE GENOMIC DNA]</scope>
    <source>
        <strain evidence="1 2">YOKOZUNA-1</strain>
    </source>
</reference>
<gene>
    <name evidence="1" type="primary">RvY_12631-1</name>
    <name evidence="1" type="synonym">RvY_12631.1</name>
    <name evidence="1" type="ORF">RvY_12631</name>
</gene>
<comment type="caution">
    <text evidence="1">The sequence shown here is derived from an EMBL/GenBank/DDBJ whole genome shotgun (WGS) entry which is preliminary data.</text>
</comment>
<proteinExistence type="predicted"/>
<accession>A0A1D1VSS6</accession>
<evidence type="ECO:0000313" key="2">
    <source>
        <dbReference type="Proteomes" id="UP000186922"/>
    </source>
</evidence>
<keyword evidence="2" id="KW-1185">Reference proteome</keyword>
<name>A0A1D1VSS6_RAMVA</name>
<dbReference type="Proteomes" id="UP000186922">
    <property type="component" value="Unassembled WGS sequence"/>
</dbReference>
<evidence type="ECO:0000313" key="1">
    <source>
        <dbReference type="EMBL" id="GAV02014.1"/>
    </source>
</evidence>
<organism evidence="1 2">
    <name type="scientific">Ramazzottius varieornatus</name>
    <name type="common">Water bear</name>
    <name type="synonym">Tardigrade</name>
    <dbReference type="NCBI Taxonomy" id="947166"/>
    <lineage>
        <taxon>Eukaryota</taxon>
        <taxon>Metazoa</taxon>
        <taxon>Ecdysozoa</taxon>
        <taxon>Tardigrada</taxon>
        <taxon>Eutardigrada</taxon>
        <taxon>Parachela</taxon>
        <taxon>Hypsibioidea</taxon>
        <taxon>Ramazzottiidae</taxon>
        <taxon>Ramazzottius</taxon>
    </lineage>
</organism>
<dbReference type="AlphaFoldDB" id="A0A1D1VSS6"/>
<protein>
    <submittedName>
        <fullName evidence="1">Uncharacterized protein</fullName>
    </submittedName>
</protein>
<sequence length="50" mass="5662">MAVGSSPDDIPMVEVLWLARWQTARYQTPCRASLTNSALMNVAKLRQKKK</sequence>
<dbReference type="EMBL" id="BDGG01000007">
    <property type="protein sequence ID" value="GAV02014.1"/>
    <property type="molecule type" value="Genomic_DNA"/>
</dbReference>